<dbReference type="InterPro" id="IPR012466">
    <property type="entry name" value="NECAP_PHear"/>
</dbReference>
<dbReference type="HOGENOM" id="CLU_1032401_0_0_1"/>
<dbReference type="GO" id="GO:0016192">
    <property type="term" value="P:vesicle-mediated transport"/>
    <property type="evidence" value="ECO:0000318"/>
    <property type="project" value="GO_Central"/>
</dbReference>
<feature type="compositionally biased region" description="Basic and acidic residues" evidence="1">
    <location>
        <begin position="217"/>
        <end position="226"/>
    </location>
</feature>
<feature type="compositionally biased region" description="Polar residues" evidence="1">
    <location>
        <begin position="9"/>
        <end position="18"/>
    </location>
</feature>
<dbReference type="RefSeq" id="XP_002294251.1">
    <property type="nucleotide sequence ID" value="XM_002294215.1"/>
</dbReference>
<evidence type="ECO:0000256" key="1">
    <source>
        <dbReference type="SAM" id="MobiDB-lite"/>
    </source>
</evidence>
<dbReference type="GO" id="GO:0006897">
    <property type="term" value="P:endocytosis"/>
    <property type="evidence" value="ECO:0007669"/>
    <property type="project" value="InterPro"/>
</dbReference>
<organism evidence="3 4">
    <name type="scientific">Thalassiosira pseudonana</name>
    <name type="common">Marine diatom</name>
    <name type="synonym">Cyclotella nana</name>
    <dbReference type="NCBI Taxonomy" id="35128"/>
    <lineage>
        <taxon>Eukaryota</taxon>
        <taxon>Sar</taxon>
        <taxon>Stramenopiles</taxon>
        <taxon>Ochrophyta</taxon>
        <taxon>Bacillariophyta</taxon>
        <taxon>Coscinodiscophyceae</taxon>
        <taxon>Thalassiosirophycidae</taxon>
        <taxon>Thalassiosirales</taxon>
        <taxon>Thalassiosiraceae</taxon>
        <taxon>Thalassiosira</taxon>
    </lineage>
</organism>
<dbReference type="GeneID" id="7443941"/>
<accession>B8CDI7</accession>
<dbReference type="PANTHER" id="PTHR12847">
    <property type="entry name" value="ATP-BINDING CASSETTE ABC TRANSPORTER-RELATED"/>
    <property type="match status" value="1"/>
</dbReference>
<dbReference type="SUPFAM" id="SSF50729">
    <property type="entry name" value="PH domain-like"/>
    <property type="match status" value="1"/>
</dbReference>
<evidence type="ECO:0000259" key="2">
    <source>
        <dbReference type="Pfam" id="PF07933"/>
    </source>
</evidence>
<dbReference type="eggNOG" id="KOG2500">
    <property type="taxonomic scope" value="Eukaryota"/>
</dbReference>
<protein>
    <recommendedName>
        <fullName evidence="2">NECAP PHear domain-containing protein</fullName>
    </recommendedName>
</protein>
<dbReference type="InterPro" id="IPR011993">
    <property type="entry name" value="PH-like_dom_sf"/>
</dbReference>
<dbReference type="Proteomes" id="UP000001449">
    <property type="component" value="Chromosome 15"/>
</dbReference>
<dbReference type="OMA" id="NEGHRAQ"/>
<dbReference type="PaxDb" id="35128-Thaps25025"/>
<dbReference type="CDD" id="cd13228">
    <property type="entry name" value="PHear_NECAP"/>
    <property type="match status" value="1"/>
</dbReference>
<sequence>MLKRAAARTKSSTTDKQLPTTSTAPAQTTSSPSAFHTTTSGTTDPELIERVRLKIPNAHVFKLPPKPSSGGWRGADWRDKVWQGVLKVVERGEETAVLLVDSSEERNIFAVCPIVHNLTGGSGGASGGNAGNGIDRCIDSSRYFVLRIQNAHGRHMFIGLAFNERNDAFDFNTALEDSRREKEAEQKAAMGLSNNVKGVDYRMKEGEKIKVSIPKVVSEDSPREGESGGSSKSGSVAARRREAKKAGFGSGGKSGGFLAPSSKDTPSRIA</sequence>
<feature type="compositionally biased region" description="Low complexity" evidence="1">
    <location>
        <begin position="19"/>
        <end position="34"/>
    </location>
</feature>
<dbReference type="Pfam" id="PF07933">
    <property type="entry name" value="DUF1681"/>
    <property type="match status" value="1"/>
</dbReference>
<name>B8CDI7_THAPS</name>
<gene>
    <name evidence="3" type="ORF">THAPSDRAFT_25025</name>
</gene>
<feature type="region of interest" description="Disordered" evidence="1">
    <location>
        <begin position="211"/>
        <end position="270"/>
    </location>
</feature>
<dbReference type="STRING" id="35128.B8CDI7"/>
<dbReference type="PANTHER" id="PTHR12847:SF9">
    <property type="entry name" value="NECAP-LIKE PROTEIN CG9132"/>
    <property type="match status" value="1"/>
</dbReference>
<feature type="domain" description="NECAP PHear" evidence="2">
    <location>
        <begin position="48"/>
        <end position="213"/>
    </location>
</feature>
<dbReference type="GO" id="GO:0030125">
    <property type="term" value="C:clathrin vesicle coat"/>
    <property type="evidence" value="ECO:0000318"/>
    <property type="project" value="GO_Central"/>
</dbReference>
<dbReference type="AlphaFoldDB" id="B8CDI7"/>
<dbReference type="KEGG" id="tps:THAPSDRAFT_25025"/>
<evidence type="ECO:0000313" key="3">
    <source>
        <dbReference type="EMBL" id="EED88606.1"/>
    </source>
</evidence>
<feature type="region of interest" description="Disordered" evidence="1">
    <location>
        <begin position="1"/>
        <end position="46"/>
    </location>
</feature>
<keyword evidence="4" id="KW-1185">Reference proteome</keyword>
<reference evidence="3 4" key="2">
    <citation type="journal article" date="2008" name="Nature">
        <title>The Phaeodactylum genome reveals the evolutionary history of diatom genomes.</title>
        <authorList>
            <person name="Bowler C."/>
            <person name="Allen A.E."/>
            <person name="Badger J.H."/>
            <person name="Grimwood J."/>
            <person name="Jabbari K."/>
            <person name="Kuo A."/>
            <person name="Maheswari U."/>
            <person name="Martens C."/>
            <person name="Maumus F."/>
            <person name="Otillar R.P."/>
            <person name="Rayko E."/>
            <person name="Salamov A."/>
            <person name="Vandepoele K."/>
            <person name="Beszteri B."/>
            <person name="Gruber A."/>
            <person name="Heijde M."/>
            <person name="Katinka M."/>
            <person name="Mock T."/>
            <person name="Valentin K."/>
            <person name="Verret F."/>
            <person name="Berges J.A."/>
            <person name="Brownlee C."/>
            <person name="Cadoret J.P."/>
            <person name="Chiovitti A."/>
            <person name="Choi C.J."/>
            <person name="Coesel S."/>
            <person name="De Martino A."/>
            <person name="Detter J.C."/>
            <person name="Durkin C."/>
            <person name="Falciatore A."/>
            <person name="Fournet J."/>
            <person name="Haruta M."/>
            <person name="Huysman M.J."/>
            <person name="Jenkins B.D."/>
            <person name="Jiroutova K."/>
            <person name="Jorgensen R.E."/>
            <person name="Joubert Y."/>
            <person name="Kaplan A."/>
            <person name="Kroger N."/>
            <person name="Kroth P.G."/>
            <person name="La Roche J."/>
            <person name="Lindquist E."/>
            <person name="Lommer M."/>
            <person name="Martin-Jezequel V."/>
            <person name="Lopez P.J."/>
            <person name="Lucas S."/>
            <person name="Mangogna M."/>
            <person name="McGinnis K."/>
            <person name="Medlin L.K."/>
            <person name="Montsant A."/>
            <person name="Oudot-Le Secq M.P."/>
            <person name="Napoli C."/>
            <person name="Obornik M."/>
            <person name="Parker M.S."/>
            <person name="Petit J.L."/>
            <person name="Porcel B.M."/>
            <person name="Poulsen N."/>
            <person name="Robison M."/>
            <person name="Rychlewski L."/>
            <person name="Rynearson T.A."/>
            <person name="Schmutz J."/>
            <person name="Shapiro H."/>
            <person name="Siaut M."/>
            <person name="Stanley M."/>
            <person name="Sussman M.R."/>
            <person name="Taylor A.R."/>
            <person name="Vardi A."/>
            <person name="von Dassow P."/>
            <person name="Vyverman W."/>
            <person name="Willis A."/>
            <person name="Wyrwicz L.S."/>
            <person name="Rokhsar D.S."/>
            <person name="Weissenbach J."/>
            <person name="Armbrust E.V."/>
            <person name="Green B.R."/>
            <person name="Van de Peer Y."/>
            <person name="Grigoriev I.V."/>
        </authorList>
    </citation>
    <scope>NUCLEOTIDE SEQUENCE [LARGE SCALE GENOMIC DNA]</scope>
    <source>
        <strain evidence="3 4">CCMP1335</strain>
    </source>
</reference>
<evidence type="ECO:0000313" key="4">
    <source>
        <dbReference type="Proteomes" id="UP000001449"/>
    </source>
</evidence>
<reference evidence="3 4" key="1">
    <citation type="journal article" date="2004" name="Science">
        <title>The genome of the diatom Thalassiosira pseudonana: ecology, evolution, and metabolism.</title>
        <authorList>
            <person name="Armbrust E.V."/>
            <person name="Berges J.A."/>
            <person name="Bowler C."/>
            <person name="Green B.R."/>
            <person name="Martinez D."/>
            <person name="Putnam N.H."/>
            <person name="Zhou S."/>
            <person name="Allen A.E."/>
            <person name="Apt K.E."/>
            <person name="Bechner M."/>
            <person name="Brzezinski M.A."/>
            <person name="Chaal B.K."/>
            <person name="Chiovitti A."/>
            <person name="Davis A.K."/>
            <person name="Demarest M.S."/>
            <person name="Detter J.C."/>
            <person name="Glavina T."/>
            <person name="Goodstein D."/>
            <person name="Hadi M.Z."/>
            <person name="Hellsten U."/>
            <person name="Hildebrand M."/>
            <person name="Jenkins B.D."/>
            <person name="Jurka J."/>
            <person name="Kapitonov V.V."/>
            <person name="Kroger N."/>
            <person name="Lau W.W."/>
            <person name="Lane T.W."/>
            <person name="Larimer F.W."/>
            <person name="Lippmeier J.C."/>
            <person name="Lucas S."/>
            <person name="Medina M."/>
            <person name="Montsant A."/>
            <person name="Obornik M."/>
            <person name="Parker M.S."/>
            <person name="Palenik B."/>
            <person name="Pazour G.J."/>
            <person name="Richardson P.M."/>
            <person name="Rynearson T.A."/>
            <person name="Saito M.A."/>
            <person name="Schwartz D.C."/>
            <person name="Thamatrakoln K."/>
            <person name="Valentin K."/>
            <person name="Vardi A."/>
            <person name="Wilkerson F.P."/>
            <person name="Rokhsar D.S."/>
        </authorList>
    </citation>
    <scope>NUCLEOTIDE SEQUENCE [LARGE SCALE GENOMIC DNA]</scope>
    <source>
        <strain evidence="3 4">CCMP1335</strain>
    </source>
</reference>
<dbReference type="EMBL" id="CM000650">
    <property type="protein sequence ID" value="EED88606.1"/>
    <property type="molecule type" value="Genomic_DNA"/>
</dbReference>
<dbReference type="InParanoid" id="B8CDI7"/>
<dbReference type="Gene3D" id="2.30.29.30">
    <property type="entry name" value="Pleckstrin-homology domain (PH domain)/Phosphotyrosine-binding domain (PTB)"/>
    <property type="match status" value="1"/>
</dbReference>
<proteinExistence type="predicted"/>